<comment type="caution">
    <text evidence="1">The sequence shown here is derived from an EMBL/GenBank/DDBJ whole genome shotgun (WGS) entry which is preliminary data.</text>
</comment>
<dbReference type="OrthoDB" id="10415799at2759"/>
<sequence length="57" mass="5911">MGIITGSIWGERRRAAATSQAAKSQASEGVRACHIAVSALKDGPPPIRPQPNLATTN</sequence>
<dbReference type="EMBL" id="SDAQ01000070">
    <property type="protein sequence ID" value="KAI3543846.1"/>
    <property type="molecule type" value="Genomic_DNA"/>
</dbReference>
<dbReference type="Proteomes" id="UP001056436">
    <property type="component" value="Unassembled WGS sequence"/>
</dbReference>
<gene>
    <name evidence="1" type="ORF">CABS02_09916</name>
</gene>
<proteinExistence type="predicted"/>
<protein>
    <submittedName>
        <fullName evidence="1">Uncharacterized protein</fullName>
    </submittedName>
</protein>
<evidence type="ECO:0000313" key="2">
    <source>
        <dbReference type="Proteomes" id="UP001056436"/>
    </source>
</evidence>
<evidence type="ECO:0000313" key="1">
    <source>
        <dbReference type="EMBL" id="KAI3543846.1"/>
    </source>
</evidence>
<reference evidence="1" key="1">
    <citation type="submission" date="2019-01" db="EMBL/GenBank/DDBJ databases">
        <title>Colletotrichum abscissum LGMF1257.</title>
        <authorList>
            <person name="Baroncelli R."/>
        </authorList>
    </citation>
    <scope>NUCLEOTIDE SEQUENCE</scope>
    <source>
        <strain evidence="1">Ca142</strain>
    </source>
</reference>
<keyword evidence="2" id="KW-1185">Reference proteome</keyword>
<name>A0A9P9X9P6_9PEZI</name>
<accession>A0A9P9X9P6</accession>
<organism evidence="1 2">
    <name type="scientific">Colletotrichum abscissum</name>
    <dbReference type="NCBI Taxonomy" id="1671311"/>
    <lineage>
        <taxon>Eukaryota</taxon>
        <taxon>Fungi</taxon>
        <taxon>Dikarya</taxon>
        <taxon>Ascomycota</taxon>
        <taxon>Pezizomycotina</taxon>
        <taxon>Sordariomycetes</taxon>
        <taxon>Hypocreomycetidae</taxon>
        <taxon>Glomerellales</taxon>
        <taxon>Glomerellaceae</taxon>
        <taxon>Colletotrichum</taxon>
        <taxon>Colletotrichum acutatum species complex</taxon>
    </lineage>
</organism>
<dbReference type="AlphaFoldDB" id="A0A9P9X9P6"/>